<keyword evidence="7" id="KW-1185">Reference proteome</keyword>
<comment type="similarity">
    <text evidence="1">Belongs to the heat shock protein 90 family.</text>
</comment>
<dbReference type="Pfam" id="PF13589">
    <property type="entry name" value="HATPase_c_3"/>
    <property type="match status" value="1"/>
</dbReference>
<dbReference type="Proteomes" id="UP000662111">
    <property type="component" value="Unassembled WGS sequence"/>
</dbReference>
<keyword evidence="4" id="KW-0143">Chaperone</keyword>
<evidence type="ECO:0000256" key="3">
    <source>
        <dbReference type="ARBA" id="ARBA00022840"/>
    </source>
</evidence>
<dbReference type="InterPro" id="IPR036890">
    <property type="entry name" value="HATPase_C_sf"/>
</dbReference>
<feature type="domain" description="HD-CE" evidence="5">
    <location>
        <begin position="53"/>
        <end position="318"/>
    </location>
</feature>
<dbReference type="InterPro" id="IPR056471">
    <property type="entry name" value="HD-CE"/>
</dbReference>
<keyword evidence="3" id="KW-0067">ATP-binding</keyword>
<dbReference type="InterPro" id="IPR020575">
    <property type="entry name" value="Hsp90_N"/>
</dbReference>
<organism evidence="6 7">
    <name type="scientific">Ornithinimicrobium pekingense</name>
    <dbReference type="NCBI Taxonomy" id="384677"/>
    <lineage>
        <taxon>Bacteria</taxon>
        <taxon>Bacillati</taxon>
        <taxon>Actinomycetota</taxon>
        <taxon>Actinomycetes</taxon>
        <taxon>Micrococcales</taxon>
        <taxon>Ornithinimicrobiaceae</taxon>
        <taxon>Ornithinimicrobium</taxon>
    </lineage>
</organism>
<accession>A0ABQ2FAS0</accession>
<dbReference type="Gene3D" id="3.30.565.10">
    <property type="entry name" value="Histidine kinase-like ATPase, C-terminal domain"/>
    <property type="match status" value="1"/>
</dbReference>
<reference evidence="7" key="1">
    <citation type="journal article" date="2019" name="Int. J. Syst. Evol. Microbiol.">
        <title>The Global Catalogue of Microorganisms (GCM) 10K type strain sequencing project: providing services to taxonomists for standard genome sequencing and annotation.</title>
        <authorList>
            <consortium name="The Broad Institute Genomics Platform"/>
            <consortium name="The Broad Institute Genome Sequencing Center for Infectious Disease"/>
            <person name="Wu L."/>
            <person name="Ma J."/>
        </authorList>
    </citation>
    <scope>NUCLEOTIDE SEQUENCE [LARGE SCALE GENOMIC DNA]</scope>
    <source>
        <strain evidence="7">CGMCC 1.5362</strain>
    </source>
</reference>
<evidence type="ECO:0000256" key="2">
    <source>
        <dbReference type="ARBA" id="ARBA00022741"/>
    </source>
</evidence>
<dbReference type="InterPro" id="IPR001404">
    <property type="entry name" value="Hsp90_fam"/>
</dbReference>
<dbReference type="PANTHER" id="PTHR11528">
    <property type="entry name" value="HEAT SHOCK PROTEIN 90 FAMILY MEMBER"/>
    <property type="match status" value="1"/>
</dbReference>
<dbReference type="EMBL" id="BMLB01000004">
    <property type="protein sequence ID" value="GGK73897.1"/>
    <property type="molecule type" value="Genomic_DNA"/>
</dbReference>
<dbReference type="Pfam" id="PF24391">
    <property type="entry name" value="HD-CE"/>
    <property type="match status" value="1"/>
</dbReference>
<evidence type="ECO:0000256" key="1">
    <source>
        <dbReference type="ARBA" id="ARBA00008239"/>
    </source>
</evidence>
<evidence type="ECO:0000313" key="7">
    <source>
        <dbReference type="Proteomes" id="UP000662111"/>
    </source>
</evidence>
<evidence type="ECO:0000259" key="5">
    <source>
        <dbReference type="Pfam" id="PF24391"/>
    </source>
</evidence>
<dbReference type="PRINTS" id="PR00775">
    <property type="entry name" value="HEATSHOCK90"/>
</dbReference>
<sequence length="907" mass="100407">MSLGYEETSLWTRSLGAQSQDPHGAQRAKLASAYHAFRERAAVLAAEIPQDLREYTVHDVTHLDALWEMADEITNGTVELTPTEAFVLGGAFLIHDLGMGLAAWPGGLAELQEEDGWQDILATCIYHCTGEPPQGDDLADPPERALLMAKETALRERHASRASRLAFVTWESRASGASYQLLENTELRERYGSLIGEIAASHWWSIEEVAARFSSDEPIGAPVDCPADWTVDELKLACLMRLADAAHLDERRAPGFLRAIRAPHEYSDLHWSFQGRLQRPRLAGDRLVYTSPRAFDVTDAQAWWVCYEALQMVDLELRSVDALLAERDRPRFAAKGVRAIEEPRRLAEYIRTENWQPIDARPRINNVPGLVRQLGAERLYGEEPLVAMRELIQNARDASRALQQVLGEQSRAIQVELQESADGHWFLTVNDFGVGMSSAVLSGTLLDFGQSYWGSQLMRQEHPGLGASGFSAVGRFGIGFFSVFMLGDEVSVISRRYDAASAATQVLHFGGGVATRPILRSAEGREVRHHGGTSVSVRLRLNPFEDGGLLRHQGRQFTLDEACAYMAPAVDCDIDARVGDEPLRRVINANDWRAIPGSALLRRITERPNYDYVFGRAAAPVEEVAERLDEIVVAGEVVARASLSPVPPSIGSNDGVFQASACVAIGGFRGGGDLGGVTGIVKGMPTTADRLRYDLVPDRQAWSAWASGQAERWCDWVNAEIADGNDEAFSIPQLVLRLGGDTQAMVFAQVRSGFIDSCQFAEWARERSEIVFVPRYTVDVQSGGDDAHRVWHRDDHALIQIADNVVLSGTYGQYGSWRLYGDERPDKNFAHELTDFGRPRNARGYYYVKQLDFEGLLMRIIAEAWSVDLASVLDGLLFYGDGEAVVGHDCQDMAHMAARDGWIARRP</sequence>
<proteinExistence type="inferred from homology"/>
<comment type="caution">
    <text evidence="6">The sequence shown here is derived from an EMBL/GenBank/DDBJ whole genome shotgun (WGS) entry which is preliminary data.</text>
</comment>
<protein>
    <recommendedName>
        <fullName evidence="5">HD-CE domain-containing protein</fullName>
    </recommendedName>
</protein>
<gene>
    <name evidence="6" type="ORF">GCM10011509_23200</name>
</gene>
<name>A0ABQ2FAS0_9MICO</name>
<evidence type="ECO:0000313" key="6">
    <source>
        <dbReference type="EMBL" id="GGK73897.1"/>
    </source>
</evidence>
<keyword evidence="2" id="KW-0547">Nucleotide-binding</keyword>
<dbReference type="SUPFAM" id="SSF55874">
    <property type="entry name" value="ATPase domain of HSP90 chaperone/DNA topoisomerase II/histidine kinase"/>
    <property type="match status" value="1"/>
</dbReference>
<evidence type="ECO:0000256" key="4">
    <source>
        <dbReference type="ARBA" id="ARBA00023186"/>
    </source>
</evidence>